<dbReference type="AlphaFoldDB" id="A0A813JTQ0"/>
<comment type="caution">
    <text evidence="5">The sequence shown here is derived from an EMBL/GenBank/DDBJ whole genome shotgun (WGS) entry which is preliminary data.</text>
</comment>
<reference evidence="5" key="1">
    <citation type="submission" date="2021-02" db="EMBL/GenBank/DDBJ databases">
        <authorList>
            <person name="Dougan E. K."/>
            <person name="Rhodes N."/>
            <person name="Thang M."/>
            <person name="Chan C."/>
        </authorList>
    </citation>
    <scope>NUCLEOTIDE SEQUENCE</scope>
</reference>
<name>A0A813JTQ0_POLGL</name>
<feature type="compositionally biased region" description="Polar residues" evidence="4">
    <location>
        <begin position="548"/>
        <end position="559"/>
    </location>
</feature>
<feature type="non-terminal residue" evidence="5">
    <location>
        <position position="1"/>
    </location>
</feature>
<accession>A0A813JTQ0</accession>
<dbReference type="InterPro" id="IPR036770">
    <property type="entry name" value="Ankyrin_rpt-contain_sf"/>
</dbReference>
<feature type="region of interest" description="Disordered" evidence="4">
    <location>
        <begin position="522"/>
        <end position="574"/>
    </location>
</feature>
<dbReference type="PROSITE" id="PS50297">
    <property type="entry name" value="ANK_REP_REGION"/>
    <property type="match status" value="1"/>
</dbReference>
<gene>
    <name evidence="5" type="ORF">PGLA2088_LOCUS24154</name>
</gene>
<evidence type="ECO:0000256" key="1">
    <source>
        <dbReference type="ARBA" id="ARBA00022737"/>
    </source>
</evidence>
<evidence type="ECO:0000313" key="5">
    <source>
        <dbReference type="EMBL" id="CAE8684842.1"/>
    </source>
</evidence>
<dbReference type="PANTHER" id="PTHR24173">
    <property type="entry name" value="ANKYRIN REPEAT CONTAINING"/>
    <property type="match status" value="1"/>
</dbReference>
<dbReference type="PROSITE" id="PS50088">
    <property type="entry name" value="ANK_REPEAT"/>
    <property type="match status" value="1"/>
</dbReference>
<proteinExistence type="predicted"/>
<organism evidence="5 6">
    <name type="scientific">Polarella glacialis</name>
    <name type="common">Dinoflagellate</name>
    <dbReference type="NCBI Taxonomy" id="89957"/>
    <lineage>
        <taxon>Eukaryota</taxon>
        <taxon>Sar</taxon>
        <taxon>Alveolata</taxon>
        <taxon>Dinophyceae</taxon>
        <taxon>Suessiales</taxon>
        <taxon>Suessiaceae</taxon>
        <taxon>Polarella</taxon>
    </lineage>
</organism>
<evidence type="ECO:0000313" key="6">
    <source>
        <dbReference type="Proteomes" id="UP000626109"/>
    </source>
</evidence>
<evidence type="ECO:0000256" key="2">
    <source>
        <dbReference type="ARBA" id="ARBA00023043"/>
    </source>
</evidence>
<sequence>ASLVLPAVGGKSPAMCACEAGDEHLAEWLIAEGVPADLRDEAGRSVLHYAASSALPQLTSWLLGKQNLSPNSPANDGSTALAVAVSGVLPAAVVVAQQLLEAAALADSADSKGRVPLHKACEAGNDRCVRLLLGFGKAKTAGAVDAEGQTPYTVGRRSGLPEATLQRLAAAQHEGALGAGEGKLGAGDESASRTGPQQPGETAAEAEKRELRARKAATSAEASWQTWRSMRPRRDAEDQIPWDQLVAEGGPLSSTEDFYAFDRDLLDTSYGTPKGVGSSERSAWNRASGSGSAFVWTRLPAALPGLGLESSREQLVEGLCPGGRVSEPSSRGGDRNRPTANLRHLAFRPSENVPSLNGPEFESTQPGKWQWQCHGGGQLLRLRRSREVIAVPWRAALTESQTAIPVLVGQEGGVEAKEFLMRRLEVSQEELVRERSRSEMLSAELHEARVECRAPLQKSEEVASASRAADAADSLEVNRLRAELASRDRELLAAATSRRRFAEHAEQVAAALRTKLSELEASLCSPPSPSSASRTPSPVPRLAERTGSRTLSPAQSGGSQPVPDAPSRRLPGFSGSREDLQIWEPAQMQAVMRELFLRHDVKACGYLSWKSREAMAFLCELFAMHDSPLPKLPDAVFLTIYNEVMAEGGHSTEGSEVEGLGVCVEGLGVAEMCDFAKRVRDFVLTSRGLLGETLEQQKLGVAAAPRRSSASAVIVTSSDLLKEQSASLVRSELEGGGDRPRDGRGYALHRGEDGGYRAEQSRGEELACDEGEV</sequence>
<feature type="region of interest" description="Disordered" evidence="4">
    <location>
        <begin position="319"/>
        <end position="339"/>
    </location>
</feature>
<feature type="compositionally biased region" description="Basic and acidic residues" evidence="4">
    <location>
        <begin position="731"/>
        <end position="765"/>
    </location>
</feature>
<dbReference type="Pfam" id="PF12796">
    <property type="entry name" value="Ank_2"/>
    <property type="match status" value="1"/>
</dbReference>
<dbReference type="SUPFAM" id="SSF48403">
    <property type="entry name" value="Ankyrin repeat"/>
    <property type="match status" value="1"/>
</dbReference>
<dbReference type="PANTHER" id="PTHR24173:SF74">
    <property type="entry name" value="ANKYRIN REPEAT DOMAIN-CONTAINING PROTEIN 16"/>
    <property type="match status" value="1"/>
</dbReference>
<keyword evidence="2 3" id="KW-0040">ANK repeat</keyword>
<evidence type="ECO:0000256" key="3">
    <source>
        <dbReference type="PROSITE-ProRule" id="PRU00023"/>
    </source>
</evidence>
<keyword evidence="1" id="KW-0677">Repeat</keyword>
<feature type="repeat" description="ANK" evidence="3">
    <location>
        <begin position="112"/>
        <end position="136"/>
    </location>
</feature>
<feature type="region of interest" description="Disordered" evidence="4">
    <location>
        <begin position="729"/>
        <end position="773"/>
    </location>
</feature>
<dbReference type="InterPro" id="IPR002110">
    <property type="entry name" value="Ankyrin_rpt"/>
</dbReference>
<dbReference type="Proteomes" id="UP000626109">
    <property type="component" value="Unassembled WGS sequence"/>
</dbReference>
<dbReference type="EMBL" id="CAJNNW010026373">
    <property type="protein sequence ID" value="CAE8684842.1"/>
    <property type="molecule type" value="Genomic_DNA"/>
</dbReference>
<feature type="region of interest" description="Disordered" evidence="4">
    <location>
        <begin position="178"/>
        <end position="232"/>
    </location>
</feature>
<protein>
    <submittedName>
        <fullName evidence="5">Uncharacterized protein</fullName>
    </submittedName>
</protein>
<evidence type="ECO:0000256" key="4">
    <source>
        <dbReference type="SAM" id="MobiDB-lite"/>
    </source>
</evidence>
<dbReference type="SMART" id="SM00248">
    <property type="entry name" value="ANK"/>
    <property type="match status" value="4"/>
</dbReference>
<dbReference type="Gene3D" id="1.25.40.20">
    <property type="entry name" value="Ankyrin repeat-containing domain"/>
    <property type="match status" value="1"/>
</dbReference>
<dbReference type="Pfam" id="PF00023">
    <property type="entry name" value="Ank"/>
    <property type="match status" value="1"/>
</dbReference>